<reference evidence="2 3" key="1">
    <citation type="journal article" date="2014" name="PLoS Genet.">
        <title>Analysis of the Phlebiopsis gigantea genome, transcriptome and secretome provides insight into its pioneer colonization strategies of wood.</title>
        <authorList>
            <person name="Hori C."/>
            <person name="Ishida T."/>
            <person name="Igarashi K."/>
            <person name="Samejima M."/>
            <person name="Suzuki H."/>
            <person name="Master E."/>
            <person name="Ferreira P."/>
            <person name="Ruiz-Duenas F.J."/>
            <person name="Held B."/>
            <person name="Canessa P."/>
            <person name="Larrondo L.F."/>
            <person name="Schmoll M."/>
            <person name="Druzhinina I.S."/>
            <person name="Kubicek C.P."/>
            <person name="Gaskell J.A."/>
            <person name="Kersten P."/>
            <person name="St John F."/>
            <person name="Glasner J."/>
            <person name="Sabat G."/>
            <person name="Splinter BonDurant S."/>
            <person name="Syed K."/>
            <person name="Yadav J."/>
            <person name="Mgbeahuruike A.C."/>
            <person name="Kovalchuk A."/>
            <person name="Asiegbu F.O."/>
            <person name="Lackner G."/>
            <person name="Hoffmeister D."/>
            <person name="Rencoret J."/>
            <person name="Gutierrez A."/>
            <person name="Sun H."/>
            <person name="Lindquist E."/>
            <person name="Barry K."/>
            <person name="Riley R."/>
            <person name="Grigoriev I.V."/>
            <person name="Henrissat B."/>
            <person name="Kues U."/>
            <person name="Berka R.M."/>
            <person name="Martinez A.T."/>
            <person name="Covert S.F."/>
            <person name="Blanchette R.A."/>
            <person name="Cullen D."/>
        </authorList>
    </citation>
    <scope>NUCLEOTIDE SEQUENCE [LARGE SCALE GENOMIC DNA]</scope>
    <source>
        <strain evidence="2 3">11061_1 CR5-6</strain>
    </source>
</reference>
<evidence type="ECO:0000313" key="3">
    <source>
        <dbReference type="Proteomes" id="UP000053257"/>
    </source>
</evidence>
<feature type="region of interest" description="Disordered" evidence="1">
    <location>
        <begin position="1"/>
        <end position="75"/>
    </location>
</feature>
<evidence type="ECO:0000313" key="2">
    <source>
        <dbReference type="EMBL" id="KIP07200.1"/>
    </source>
</evidence>
<protein>
    <submittedName>
        <fullName evidence="2">Uncharacterized protein</fullName>
    </submittedName>
</protein>
<organism evidence="2 3">
    <name type="scientific">Phlebiopsis gigantea (strain 11061_1 CR5-6)</name>
    <name type="common">White-rot fungus</name>
    <name type="synonym">Peniophora gigantea</name>
    <dbReference type="NCBI Taxonomy" id="745531"/>
    <lineage>
        <taxon>Eukaryota</taxon>
        <taxon>Fungi</taxon>
        <taxon>Dikarya</taxon>
        <taxon>Basidiomycota</taxon>
        <taxon>Agaricomycotina</taxon>
        <taxon>Agaricomycetes</taxon>
        <taxon>Polyporales</taxon>
        <taxon>Phanerochaetaceae</taxon>
        <taxon>Phlebiopsis</taxon>
    </lineage>
</organism>
<accession>A0A0C3SAP0</accession>
<evidence type="ECO:0000256" key="1">
    <source>
        <dbReference type="SAM" id="MobiDB-lite"/>
    </source>
</evidence>
<name>A0A0C3SAP0_PHLG1</name>
<dbReference type="EMBL" id="KN840502">
    <property type="protein sequence ID" value="KIP07200.1"/>
    <property type="molecule type" value="Genomic_DNA"/>
</dbReference>
<dbReference type="Proteomes" id="UP000053257">
    <property type="component" value="Unassembled WGS sequence"/>
</dbReference>
<keyword evidence="3" id="KW-1185">Reference proteome</keyword>
<proteinExistence type="predicted"/>
<dbReference type="HOGENOM" id="CLU_1595151_0_0_1"/>
<dbReference type="AlphaFoldDB" id="A0A0C3SAP0"/>
<sequence>MARPARDRARRRPHAPRAGQSACPSALAGARMPSAQAVDAMARCGGRPVASASGRKRRKGRRGRTEMSSAVPGLPLLGDATMTTLDPLRHPLPQMQLHSCEHRDWKFRAMPLPSRCPYDQLSTIRARATHPADLARPPRRRRCDLDKVAPAAARKTGVAYEHTHRYR</sequence>
<gene>
    <name evidence="2" type="ORF">PHLGIDRAFT_429853</name>
</gene>